<accession>A0A6J4NA68</accession>
<feature type="compositionally biased region" description="Basic and acidic residues" evidence="1">
    <location>
        <begin position="123"/>
        <end position="136"/>
    </location>
</feature>
<feature type="compositionally biased region" description="Low complexity" evidence="1">
    <location>
        <begin position="76"/>
        <end position="96"/>
    </location>
</feature>
<feature type="compositionally biased region" description="Basic residues" evidence="1">
    <location>
        <begin position="150"/>
        <end position="159"/>
    </location>
</feature>
<dbReference type="EMBL" id="CADCUU010000002">
    <property type="protein sequence ID" value="CAA9382348.1"/>
    <property type="molecule type" value="Genomic_DNA"/>
</dbReference>
<dbReference type="AlphaFoldDB" id="A0A6J4NA68"/>
<name>A0A6J4NA68_9RHOB</name>
<feature type="compositionally biased region" description="Basic residues" evidence="1">
    <location>
        <begin position="108"/>
        <end position="121"/>
    </location>
</feature>
<organism evidence="2">
    <name type="scientific">uncultured Rubellimicrobium sp</name>
    <dbReference type="NCBI Taxonomy" id="543078"/>
    <lineage>
        <taxon>Bacteria</taxon>
        <taxon>Pseudomonadati</taxon>
        <taxon>Pseudomonadota</taxon>
        <taxon>Alphaproteobacteria</taxon>
        <taxon>Rhodobacterales</taxon>
        <taxon>Roseobacteraceae</taxon>
        <taxon>Rubellimicrobium</taxon>
        <taxon>environmental samples</taxon>
    </lineage>
</organism>
<protein>
    <submittedName>
        <fullName evidence="2">Uncharacterized protein</fullName>
    </submittedName>
</protein>
<feature type="non-terminal residue" evidence="2">
    <location>
        <position position="1"/>
    </location>
</feature>
<feature type="non-terminal residue" evidence="2">
    <location>
        <position position="186"/>
    </location>
</feature>
<gene>
    <name evidence="2" type="ORF">AVDCRST_MAG15-106</name>
</gene>
<evidence type="ECO:0000313" key="2">
    <source>
        <dbReference type="EMBL" id="CAA9382348.1"/>
    </source>
</evidence>
<proteinExistence type="predicted"/>
<reference evidence="2" key="1">
    <citation type="submission" date="2020-02" db="EMBL/GenBank/DDBJ databases">
        <authorList>
            <person name="Meier V. D."/>
        </authorList>
    </citation>
    <scope>NUCLEOTIDE SEQUENCE</scope>
    <source>
        <strain evidence="2">AVDCRST_MAG15</strain>
    </source>
</reference>
<feature type="region of interest" description="Disordered" evidence="1">
    <location>
        <begin position="27"/>
        <end position="186"/>
    </location>
</feature>
<sequence length="186" mass="19613">AQAHDPRADPGRLAGLRSHRVRLLLAAQHGLRGPPGLPGRPRDPVLLPRSRHDLGPARHPGGAHPRRACRGPDPPGRGAAAPRLLRPQAAGDGCPGDPHRDGGPGRGSARRHPGPQRRGPRRGAPDPLRRGSDRRGSGQGDRPGQGSGRGRGHRRRAGRARAADHPGAGPAAHRRLDRPGRRQASL</sequence>
<feature type="compositionally biased region" description="Gly residues" evidence="1">
    <location>
        <begin position="137"/>
        <end position="149"/>
    </location>
</feature>
<evidence type="ECO:0000256" key="1">
    <source>
        <dbReference type="SAM" id="MobiDB-lite"/>
    </source>
</evidence>